<evidence type="ECO:0000259" key="3">
    <source>
        <dbReference type="Pfam" id="PF12904"/>
    </source>
</evidence>
<dbReference type="Gene3D" id="2.60.40.10">
    <property type="entry name" value="Immunoglobulins"/>
    <property type="match status" value="1"/>
</dbReference>
<feature type="domain" description="Putative collagen-binding" evidence="3">
    <location>
        <begin position="962"/>
        <end position="1046"/>
    </location>
</feature>
<evidence type="ECO:0000259" key="4">
    <source>
        <dbReference type="Pfam" id="PF16586"/>
    </source>
</evidence>
<feature type="domain" description="Gylcosyl hydrolase 115 C-terminal" evidence="5">
    <location>
        <begin position="35"/>
        <end position="227"/>
    </location>
</feature>
<proteinExistence type="predicted"/>
<dbReference type="Pfam" id="PF17829">
    <property type="entry name" value="GH115_C"/>
    <property type="match status" value="1"/>
</dbReference>
<reference evidence="6 7" key="1">
    <citation type="submission" date="2019-02" db="EMBL/GenBank/DDBJ databases">
        <title>Deep-cultivation of Planctomycetes and their phenomic and genomic characterization uncovers novel biology.</title>
        <authorList>
            <person name="Wiegand S."/>
            <person name="Jogler M."/>
            <person name="Boedeker C."/>
            <person name="Pinto D."/>
            <person name="Vollmers J."/>
            <person name="Rivas-Marin E."/>
            <person name="Kohn T."/>
            <person name="Peeters S.H."/>
            <person name="Heuer A."/>
            <person name="Rast P."/>
            <person name="Oberbeckmann S."/>
            <person name="Bunk B."/>
            <person name="Jeske O."/>
            <person name="Meyerdierks A."/>
            <person name="Storesund J.E."/>
            <person name="Kallscheuer N."/>
            <person name="Luecker S."/>
            <person name="Lage O.M."/>
            <person name="Pohl T."/>
            <person name="Merkel B.J."/>
            <person name="Hornburger P."/>
            <person name="Mueller R.-W."/>
            <person name="Bruemmer F."/>
            <person name="Labrenz M."/>
            <person name="Spormann A.M."/>
            <person name="Op Den Camp H."/>
            <person name="Overmann J."/>
            <person name="Amann R."/>
            <person name="Jetten M.S.M."/>
            <person name="Mascher T."/>
            <person name="Medema M.H."/>
            <person name="Devos D.P."/>
            <person name="Kaster A.-K."/>
            <person name="Ovreas L."/>
            <person name="Rohde M."/>
            <person name="Galperin M.Y."/>
            <person name="Jogler C."/>
        </authorList>
    </citation>
    <scope>NUCLEOTIDE SEQUENCE [LARGE SCALE GENOMIC DNA]</scope>
    <source>
        <strain evidence="6 7">Pla22</strain>
    </source>
</reference>
<feature type="chain" id="PRO_5022703893" description="DUF5060 domain-containing protein" evidence="2">
    <location>
        <begin position="18"/>
        <end position="1048"/>
    </location>
</feature>
<evidence type="ECO:0000259" key="5">
    <source>
        <dbReference type="Pfam" id="PF17829"/>
    </source>
</evidence>
<dbReference type="Pfam" id="PF12904">
    <property type="entry name" value="Collagen_bind_2"/>
    <property type="match status" value="1"/>
</dbReference>
<evidence type="ECO:0000313" key="6">
    <source>
        <dbReference type="EMBL" id="TWT55195.1"/>
    </source>
</evidence>
<dbReference type="Gene3D" id="2.60.120.1620">
    <property type="match status" value="1"/>
</dbReference>
<dbReference type="Proteomes" id="UP000316598">
    <property type="component" value="Unassembled WGS sequence"/>
</dbReference>
<keyword evidence="2" id="KW-0732">Signal</keyword>
<feature type="compositionally biased region" description="Polar residues" evidence="1">
    <location>
        <begin position="408"/>
        <end position="421"/>
    </location>
</feature>
<evidence type="ECO:0000313" key="7">
    <source>
        <dbReference type="Proteomes" id="UP000316598"/>
    </source>
</evidence>
<feature type="region of interest" description="Disordered" evidence="1">
    <location>
        <begin position="408"/>
        <end position="447"/>
    </location>
</feature>
<dbReference type="AlphaFoldDB" id="A0A5C5WZ52"/>
<name>A0A5C5WZ52_9BACT</name>
<feature type="signal peptide" evidence="2">
    <location>
        <begin position="1"/>
        <end position="17"/>
    </location>
</feature>
<dbReference type="InterPro" id="IPR041437">
    <property type="entry name" value="GH115_C"/>
</dbReference>
<dbReference type="InterPro" id="IPR013783">
    <property type="entry name" value="Ig-like_fold"/>
</dbReference>
<sequence length="1048" mass="115662" precursor="true">MKSLLLHWIFSFVLAFAAALPQLSAGEPIVSDSVVFAEQDGMVAIEAEHFFEQSLTDVRAFYLTNAGTNLDIAPDGDPNHAADASGGAYLEILPDTRRTHADKLTNGINFSGDPGKLAVLRYKVHFSTPGKYYVWVRAYSTGSEDNGLHVGIDGQWPDSGQRMQWCEGKQQWRWESKQRTEKQHCGEPYKIFLEVTEAGEHEIAFSMREDGFEFDKFILTTDRDFARPEDTGPPSLLHKGTLPAPFASMPADSKTMVGQSGALEMPATMFADGTTSGYYVHNQWLAINPEDNKTGFAQHTFPFPTGVYNVILKTVGENDGQSKYEVSVDGESIGGYTNPKSNQTYEEGSKFHQSWPNVTITEGSIIKVTSTIGSADGVEYSRARWSGVHFQPADSATRVAAANALAEQSSQAAKRNATSARNIGRGSPTKPSSHDPRQLPRLADGDGSVQITGEQKAWHKVTLNLDGPYAHEKDNEPNPFTDYRMNVAFTHADGTQYVVPGYFAADGDAANSSAESGTTWRAHFAPDKTGQWSYQISFHAGEGVALNDNAAAKPLANFDQKTGTFDVAASDKQGRDLRGQGRLRYVGKHYLQFAQSGKYFLKVGADAPETLLAYEDFDNTVANNPKRAPLKTWSAHAQDWNAGDPTWKGDRGKGLIGAVNYLSGKGCNAFSFLTYNAAGDGDNVWPFIQREDKLHYDCSKLDQWGVVFDHGTQRGMYLHFKMQETENDDHKKGKGSGRVDASLDGGDLGTQRKLYCRELIARFGHNLALNWNLGEENTQSHLQQQDMINYIAELDAYHHPIVIHTFPDQQDKVYRPLLGNASQLTGASLQNSSLETTHAQTVKWVSESAKAGKPWVVAFDESGSAAHAQCPDLGYNGFDGHDRNGKMAYTQHKVRKQTLWGTLMGGGAGCEYYFGYQFDQNDIVCEDWRSRDQSWDYCRIAIGFFHDNEIPFWEMTNADELVGNPNHDVSRFCFAKPGQVYVAYLSEGGEAKIDLEDAKGELRVQWFNPREGGSLLDGSVSSVQGGSTVSLGTPPNDTEEDWVAVVRK</sequence>
<protein>
    <recommendedName>
        <fullName evidence="8">DUF5060 domain-containing protein</fullName>
    </recommendedName>
</protein>
<evidence type="ECO:0008006" key="8">
    <source>
        <dbReference type="Google" id="ProtNLM"/>
    </source>
</evidence>
<dbReference type="Pfam" id="PF16586">
    <property type="entry name" value="DUF5060"/>
    <property type="match status" value="1"/>
</dbReference>
<evidence type="ECO:0000256" key="2">
    <source>
        <dbReference type="SAM" id="SignalP"/>
    </source>
</evidence>
<comment type="caution">
    <text evidence="6">The sequence shown here is derived from an EMBL/GenBank/DDBJ whole genome shotgun (WGS) entry which is preliminary data.</text>
</comment>
<dbReference type="RefSeq" id="WP_165440650.1">
    <property type="nucleotide sequence ID" value="NZ_SJPI01000001.1"/>
</dbReference>
<organism evidence="6 7">
    <name type="scientific">Rubripirellula amarantea</name>
    <dbReference type="NCBI Taxonomy" id="2527999"/>
    <lineage>
        <taxon>Bacteria</taxon>
        <taxon>Pseudomonadati</taxon>
        <taxon>Planctomycetota</taxon>
        <taxon>Planctomycetia</taxon>
        <taxon>Pirellulales</taxon>
        <taxon>Pirellulaceae</taxon>
        <taxon>Rubripirellula</taxon>
    </lineage>
</organism>
<dbReference type="EMBL" id="SJPI01000001">
    <property type="protein sequence ID" value="TWT55195.1"/>
    <property type="molecule type" value="Genomic_DNA"/>
</dbReference>
<evidence type="ECO:0000256" key="1">
    <source>
        <dbReference type="SAM" id="MobiDB-lite"/>
    </source>
</evidence>
<dbReference type="InterPro" id="IPR032260">
    <property type="entry name" value="DUF5060"/>
</dbReference>
<keyword evidence="7" id="KW-1185">Reference proteome</keyword>
<dbReference type="InterPro" id="IPR024749">
    <property type="entry name" value="Collagen-bd_put"/>
</dbReference>
<dbReference type="Gene3D" id="3.20.20.80">
    <property type="entry name" value="Glycosidases"/>
    <property type="match status" value="1"/>
</dbReference>
<accession>A0A5C5WZ52</accession>
<gene>
    <name evidence="6" type="ORF">Pla22_28500</name>
</gene>
<feature type="domain" description="DUF5060" evidence="4">
    <location>
        <begin position="456"/>
        <end position="538"/>
    </location>
</feature>